<gene>
    <name evidence="3" type="ORF">STRTUCAR8_06642</name>
</gene>
<protein>
    <submittedName>
        <fullName evidence="3">Putative lipoprotein</fullName>
    </submittedName>
</protein>
<proteinExistence type="predicted"/>
<dbReference type="RefSeq" id="WP_006382715.1">
    <property type="nucleotide sequence ID" value="NZ_AEJB01000619.1"/>
</dbReference>
<dbReference type="GeneID" id="97400732"/>
<organism evidence="3 4">
    <name type="scientific">Streptomyces turgidiscabies (strain Car8)</name>
    <dbReference type="NCBI Taxonomy" id="698760"/>
    <lineage>
        <taxon>Bacteria</taxon>
        <taxon>Bacillati</taxon>
        <taxon>Actinomycetota</taxon>
        <taxon>Actinomycetes</taxon>
        <taxon>Kitasatosporales</taxon>
        <taxon>Streptomycetaceae</taxon>
        <taxon>Streptomyces</taxon>
    </lineage>
</organism>
<feature type="compositionally biased region" description="Basic and acidic residues" evidence="1">
    <location>
        <begin position="28"/>
        <end position="38"/>
    </location>
</feature>
<comment type="caution">
    <text evidence="3">The sequence shown here is derived from an EMBL/GenBank/DDBJ whole genome shotgun (WGS) entry which is preliminary data.</text>
</comment>
<keyword evidence="2" id="KW-0732">Signal</keyword>
<dbReference type="Proteomes" id="UP000010931">
    <property type="component" value="Unassembled WGS sequence"/>
</dbReference>
<evidence type="ECO:0000256" key="2">
    <source>
        <dbReference type="SAM" id="SignalP"/>
    </source>
</evidence>
<reference evidence="3 4" key="1">
    <citation type="journal article" date="2011" name="Plasmid">
        <title>Streptomyces turgidiscabies Car8 contains a modular pathogenicity island that shares virulence genes with other actinobacterial plant pathogens.</title>
        <authorList>
            <person name="Huguet-Tapia J.C."/>
            <person name="Badger J.H."/>
            <person name="Loria R."/>
            <person name="Pettis G.S."/>
        </authorList>
    </citation>
    <scope>NUCLEOTIDE SEQUENCE [LARGE SCALE GENOMIC DNA]</scope>
    <source>
        <strain evidence="3 4">Car8</strain>
    </source>
</reference>
<evidence type="ECO:0000313" key="4">
    <source>
        <dbReference type="Proteomes" id="UP000010931"/>
    </source>
</evidence>
<sequence>MRRTTLAALCLTAVTVAGVAGCQTDGNKTSDRTTDKAAGKTAADTADKTKDPFAGLTGGEIAERALTATSGASSLRMTGDVPDDESGGTIRIDMAFDKRGQCAGTMSMNGQGKADLVKSGTTLYMKYDEKFLRAQSEGSSKEETDGVVAMLAGKWTKMATTGSDAKDLAGFCDLDSVLADFKDGASGADSGVTRGATTTVDGRSAVAVTEKDGKDTYTMYVAGEGKPYLLRVDSKSAKDPGTVVFSDYDKPVTVQKPTGEILDLDALGG</sequence>
<dbReference type="PATRIC" id="fig|698760.3.peg.8687"/>
<keyword evidence="4" id="KW-1185">Reference proteome</keyword>
<dbReference type="Gene3D" id="2.50.20.20">
    <property type="match status" value="1"/>
</dbReference>
<dbReference type="EMBL" id="AEJB01000619">
    <property type="protein sequence ID" value="ELP62365.1"/>
    <property type="molecule type" value="Genomic_DNA"/>
</dbReference>
<feature type="signal peptide" evidence="2">
    <location>
        <begin position="1"/>
        <end position="19"/>
    </location>
</feature>
<feature type="chain" id="PRO_5039526483" evidence="2">
    <location>
        <begin position="20"/>
        <end position="269"/>
    </location>
</feature>
<evidence type="ECO:0000256" key="1">
    <source>
        <dbReference type="SAM" id="MobiDB-lite"/>
    </source>
</evidence>
<name>L7EVE3_STRT8</name>
<feature type="region of interest" description="Disordered" evidence="1">
    <location>
        <begin position="23"/>
        <end position="55"/>
    </location>
</feature>
<dbReference type="AlphaFoldDB" id="L7EVE3"/>
<accession>L7EVE3</accession>
<evidence type="ECO:0000313" key="3">
    <source>
        <dbReference type="EMBL" id="ELP62365.1"/>
    </source>
</evidence>
<dbReference type="PROSITE" id="PS51257">
    <property type="entry name" value="PROKAR_LIPOPROTEIN"/>
    <property type="match status" value="1"/>
</dbReference>
<dbReference type="STRING" id="85558.T45_02498"/>
<keyword evidence="3" id="KW-0449">Lipoprotein</keyword>